<dbReference type="Gene3D" id="3.30.420.10">
    <property type="entry name" value="Ribonuclease H-like superfamily/Ribonuclease H"/>
    <property type="match status" value="1"/>
</dbReference>
<organism evidence="2 3">
    <name type="scientific">Desulfofundulus thermobenzoicus</name>
    <dbReference type="NCBI Taxonomy" id="29376"/>
    <lineage>
        <taxon>Bacteria</taxon>
        <taxon>Bacillati</taxon>
        <taxon>Bacillota</taxon>
        <taxon>Clostridia</taxon>
        <taxon>Eubacteriales</taxon>
        <taxon>Peptococcaceae</taxon>
        <taxon>Desulfofundulus</taxon>
    </lineage>
</organism>
<dbReference type="GO" id="GO:0003676">
    <property type="term" value="F:nucleic acid binding"/>
    <property type="evidence" value="ECO:0007669"/>
    <property type="project" value="InterPro"/>
</dbReference>
<dbReference type="OrthoDB" id="1803385at2"/>
<feature type="domain" description="Tc1-like transposase DDE" evidence="1">
    <location>
        <begin position="167"/>
        <end position="306"/>
    </location>
</feature>
<dbReference type="InterPro" id="IPR047655">
    <property type="entry name" value="Transpos_IS630-like"/>
</dbReference>
<evidence type="ECO:0000313" key="3">
    <source>
        <dbReference type="Proteomes" id="UP000441717"/>
    </source>
</evidence>
<accession>A0A6N7IUI9</accession>
<dbReference type="InterPro" id="IPR038717">
    <property type="entry name" value="Tc1-like_DDE_dom"/>
</dbReference>
<sequence length="358" mass="41632">MFQLARSQKESYRLVCRVQMVLQVVAGYSLQMVAAYLHRSVKTVQKWLDRFSRMGPKGLLDLPRSGRPQVYSPEVRLKVVGLACQYPGKEYLPGVTHWSVRTLAQIIRQRFAEIGKISRETVRRILKAHHLQPHRIKYFLTRTDPHFFQKAEQVLKLYQSPPEDGVVICVDERTGIQALERKHPGLPMLPGHCQKQEFEYKRHGTFCLIAGLNIATGKVFGQCYERHTNVEFRDFLEKLLASFANQKLYIILDNLKTHLHSNVQELVAKHNIQLVFLPFHGSWLNQIEIWFSILNGKCIHRADWKSIAKGMDEVMKFIVTWNENWAHPFKWKFTADDLKKLLGVEEQIKLPNSASFMA</sequence>
<protein>
    <submittedName>
        <fullName evidence="2">IS630 family transposase</fullName>
    </submittedName>
</protein>
<evidence type="ECO:0000313" key="2">
    <source>
        <dbReference type="EMBL" id="MQL53754.1"/>
    </source>
</evidence>
<comment type="caution">
    <text evidence="2">The sequence shown here is derived from an EMBL/GenBank/DDBJ whole genome shotgun (WGS) entry which is preliminary data.</text>
</comment>
<dbReference type="EMBL" id="WHYR01000065">
    <property type="protein sequence ID" value="MQL53754.1"/>
    <property type="molecule type" value="Genomic_DNA"/>
</dbReference>
<dbReference type="RefSeq" id="WP_152948211.1">
    <property type="nucleotide sequence ID" value="NZ_WHYR01000065.1"/>
</dbReference>
<dbReference type="Pfam" id="PF13565">
    <property type="entry name" value="HTH_32"/>
    <property type="match status" value="1"/>
</dbReference>
<reference evidence="2 3" key="1">
    <citation type="submission" date="2019-10" db="EMBL/GenBank/DDBJ databases">
        <title>Comparative genomics of sulfur disproportionating microorganisms.</title>
        <authorList>
            <person name="Ward L.M."/>
            <person name="Bertran E."/>
            <person name="Johnston D."/>
        </authorList>
    </citation>
    <scope>NUCLEOTIDE SEQUENCE [LARGE SCALE GENOMIC DNA]</scope>
    <source>
        <strain evidence="2 3">DSM 14055</strain>
    </source>
</reference>
<dbReference type="InterPro" id="IPR009057">
    <property type="entry name" value="Homeodomain-like_sf"/>
</dbReference>
<evidence type="ECO:0000259" key="1">
    <source>
        <dbReference type="Pfam" id="PF13358"/>
    </source>
</evidence>
<dbReference type="InterPro" id="IPR036397">
    <property type="entry name" value="RNaseH_sf"/>
</dbReference>
<keyword evidence="3" id="KW-1185">Reference proteome</keyword>
<dbReference type="AlphaFoldDB" id="A0A6N7IUI9"/>
<dbReference type="SUPFAM" id="SSF46689">
    <property type="entry name" value="Homeodomain-like"/>
    <property type="match status" value="1"/>
</dbReference>
<proteinExistence type="predicted"/>
<dbReference type="Proteomes" id="UP000441717">
    <property type="component" value="Unassembled WGS sequence"/>
</dbReference>
<dbReference type="Pfam" id="PF13358">
    <property type="entry name" value="DDE_3"/>
    <property type="match status" value="1"/>
</dbReference>
<gene>
    <name evidence="2" type="ORF">GFC01_16110</name>
</gene>
<dbReference type="NCBIfam" id="NF033545">
    <property type="entry name" value="transpos_IS630"/>
    <property type="match status" value="1"/>
</dbReference>
<name>A0A6N7IUI9_9FIRM</name>